<dbReference type="FunFam" id="3.40.720.10:FF:000017">
    <property type="entry name" value="Predicted protein"/>
    <property type="match status" value="1"/>
</dbReference>
<dbReference type="CDD" id="cd16021">
    <property type="entry name" value="ALP_like"/>
    <property type="match status" value="1"/>
</dbReference>
<dbReference type="WBParaSite" id="PSAMB.scaffold1039size36810.g10457.t1">
    <property type="protein sequence ID" value="PSAMB.scaffold1039size36810.g10457.t1"/>
    <property type="gene ID" value="PSAMB.scaffold1039size36810.g10457"/>
</dbReference>
<keyword evidence="1" id="KW-0472">Membrane</keyword>
<dbReference type="GO" id="GO:0005615">
    <property type="term" value="C:extracellular space"/>
    <property type="evidence" value="ECO:0007669"/>
    <property type="project" value="TreeGrafter"/>
</dbReference>
<evidence type="ECO:0000313" key="2">
    <source>
        <dbReference type="Proteomes" id="UP000887566"/>
    </source>
</evidence>
<reference evidence="3" key="1">
    <citation type="submission" date="2022-11" db="UniProtKB">
        <authorList>
            <consortium name="WormBaseParasite"/>
        </authorList>
    </citation>
    <scope>IDENTIFICATION</scope>
</reference>
<feature type="transmembrane region" description="Helical" evidence="1">
    <location>
        <begin position="7"/>
        <end position="24"/>
    </location>
</feature>
<keyword evidence="1" id="KW-0812">Transmembrane</keyword>
<organism evidence="2 3">
    <name type="scientific">Plectus sambesii</name>
    <dbReference type="NCBI Taxonomy" id="2011161"/>
    <lineage>
        <taxon>Eukaryota</taxon>
        <taxon>Metazoa</taxon>
        <taxon>Ecdysozoa</taxon>
        <taxon>Nematoda</taxon>
        <taxon>Chromadorea</taxon>
        <taxon>Plectida</taxon>
        <taxon>Plectina</taxon>
        <taxon>Plectoidea</taxon>
        <taxon>Plectidae</taxon>
        <taxon>Plectus</taxon>
    </lineage>
</organism>
<dbReference type="PANTHER" id="PTHR10974">
    <property type="entry name" value="FI08016P-RELATED"/>
    <property type="match status" value="1"/>
</dbReference>
<sequence length="630" mass="72482">MRHRRSISRIVVLLLCIFGFRMYWTYRHIPIELTHLLQLLANSTDQTICKLPKLDPWDPSILSYISIPDPLVCKKLQENVTYLADGILHRNPGFEHLKCKYRTFGHNSGIDDKNVKYGDWVEFDQSSSSITSDFVEVECTQGILDSKSYRYHWSQVVKRDTSVITKQPFLPNDAQHLSVLAFGMDSMSRSNVLRQLPKTYKSLQKMGFIDLNGHVKVGDNTVINWIAILTGKIGANTREFASEWQEVWGVFYDNLNFTWYDYSREGYATYFAEDRPDIATFNYFNYVYGFKNQPTDHYFRPYWLASFWSLLKRRSSVNCYGSVPDHQLQLGFLENFVKKYEGTRSFAYNWLQDLGHDYLNRIGVADDDLQSFFERNENRFNNTIVIVFSDHGHRYAEIRETMIGRIEARMPFFSIRLPPWLAAKYPNLPARLKENSNKLTTQFDFHETLSDIAKGNIGGDDVIPSRNERACSLFGAVPESRSCYEARVPEDYCPCYRELQLEASEATAPAKALLSYISNLLLTAHGKCAALTLTQITYASVSLPPQKTLQDPQVQGKVAKGGYYINYRLVIKVEPSGALFEGVVIKNLDTDTYQATGEIERNNKYGNTSHCVADRILKKLCYCSDLLRVL</sequence>
<accession>A0A914UIE3</accession>
<protein>
    <submittedName>
        <fullName evidence="3">Uncharacterized protein</fullName>
    </submittedName>
</protein>
<dbReference type="Gene3D" id="3.40.720.10">
    <property type="entry name" value="Alkaline Phosphatase, subunit A"/>
    <property type="match status" value="1"/>
</dbReference>
<dbReference type="InterPro" id="IPR017850">
    <property type="entry name" value="Alkaline_phosphatase_core_sf"/>
</dbReference>
<dbReference type="Proteomes" id="UP000887566">
    <property type="component" value="Unplaced"/>
</dbReference>
<keyword evidence="1" id="KW-1133">Transmembrane helix</keyword>
<dbReference type="Pfam" id="PF02995">
    <property type="entry name" value="DUF229"/>
    <property type="match status" value="1"/>
</dbReference>
<evidence type="ECO:0000256" key="1">
    <source>
        <dbReference type="SAM" id="Phobius"/>
    </source>
</evidence>
<keyword evidence="2" id="KW-1185">Reference proteome</keyword>
<dbReference type="SUPFAM" id="SSF53649">
    <property type="entry name" value="Alkaline phosphatase-like"/>
    <property type="match status" value="1"/>
</dbReference>
<dbReference type="AlphaFoldDB" id="A0A914UIE3"/>
<name>A0A914UIE3_9BILA</name>
<dbReference type="PANTHER" id="PTHR10974:SF35">
    <property type="entry name" value="SULFATASE DOMAIN-CONTAINING PROTEIN"/>
    <property type="match status" value="1"/>
</dbReference>
<proteinExistence type="predicted"/>
<evidence type="ECO:0000313" key="3">
    <source>
        <dbReference type="WBParaSite" id="PSAMB.scaffold1039size36810.g10457.t1"/>
    </source>
</evidence>
<dbReference type="InterPro" id="IPR004245">
    <property type="entry name" value="DUF229"/>
</dbReference>